<evidence type="ECO:0000313" key="1">
    <source>
        <dbReference type="EMBL" id="KAK6752530.1"/>
    </source>
</evidence>
<sequence>MSFNVRYTTNKSTNAASAHIVPSSSSHWRTVHYCSDTLKPLTYESISNFTFHPQSTSASEVFGRSDTMDLKSLSVFQSASQKQPLERLVPKSFVTVLPDEVDRSTGSSTLLEHETMLDNADSYVKDAEIRLNLFMNSSTKDETTV</sequence>
<dbReference type="Proteomes" id="UP001303046">
    <property type="component" value="Unassembled WGS sequence"/>
</dbReference>
<name>A0ABR1DQ94_NECAM</name>
<gene>
    <name evidence="1" type="primary">Necator_chrIV.g17054</name>
    <name evidence="1" type="ORF">RB195_003756</name>
</gene>
<proteinExistence type="predicted"/>
<organism evidence="1 2">
    <name type="scientific">Necator americanus</name>
    <name type="common">Human hookworm</name>
    <dbReference type="NCBI Taxonomy" id="51031"/>
    <lineage>
        <taxon>Eukaryota</taxon>
        <taxon>Metazoa</taxon>
        <taxon>Ecdysozoa</taxon>
        <taxon>Nematoda</taxon>
        <taxon>Chromadorea</taxon>
        <taxon>Rhabditida</taxon>
        <taxon>Rhabditina</taxon>
        <taxon>Rhabditomorpha</taxon>
        <taxon>Strongyloidea</taxon>
        <taxon>Ancylostomatidae</taxon>
        <taxon>Bunostominae</taxon>
        <taxon>Necator</taxon>
    </lineage>
</organism>
<dbReference type="EMBL" id="JAVFWL010000004">
    <property type="protein sequence ID" value="KAK6752530.1"/>
    <property type="molecule type" value="Genomic_DNA"/>
</dbReference>
<keyword evidence="2" id="KW-1185">Reference proteome</keyword>
<accession>A0ABR1DQ94</accession>
<evidence type="ECO:0000313" key="2">
    <source>
        <dbReference type="Proteomes" id="UP001303046"/>
    </source>
</evidence>
<comment type="caution">
    <text evidence="1">The sequence shown here is derived from an EMBL/GenBank/DDBJ whole genome shotgun (WGS) entry which is preliminary data.</text>
</comment>
<reference evidence="1 2" key="1">
    <citation type="submission" date="2023-08" db="EMBL/GenBank/DDBJ databases">
        <title>A Necator americanus chromosomal reference genome.</title>
        <authorList>
            <person name="Ilik V."/>
            <person name="Petrzelkova K.J."/>
            <person name="Pardy F."/>
            <person name="Fuh T."/>
            <person name="Niatou-Singa F.S."/>
            <person name="Gouil Q."/>
            <person name="Baker L."/>
            <person name="Ritchie M.E."/>
            <person name="Jex A.R."/>
            <person name="Gazzola D."/>
            <person name="Li H."/>
            <person name="Toshio Fujiwara R."/>
            <person name="Zhan B."/>
            <person name="Aroian R.V."/>
            <person name="Pafco B."/>
            <person name="Schwarz E.M."/>
        </authorList>
    </citation>
    <scope>NUCLEOTIDE SEQUENCE [LARGE SCALE GENOMIC DNA]</scope>
    <source>
        <strain evidence="1 2">Aroian</strain>
        <tissue evidence="1">Whole animal</tissue>
    </source>
</reference>
<protein>
    <submittedName>
        <fullName evidence="1">Uncharacterized protein</fullName>
    </submittedName>
</protein>